<accession>A0A0D2LD94</accession>
<keyword evidence="2" id="KW-0472">Membrane</keyword>
<proteinExistence type="predicted"/>
<evidence type="ECO:0000256" key="2">
    <source>
        <dbReference type="SAM" id="Phobius"/>
    </source>
</evidence>
<name>A0A0D2LD94_HYPSF</name>
<dbReference type="EMBL" id="KN817532">
    <property type="protein sequence ID" value="KJA25367.1"/>
    <property type="molecule type" value="Genomic_DNA"/>
</dbReference>
<reference evidence="4" key="1">
    <citation type="submission" date="2014-04" db="EMBL/GenBank/DDBJ databases">
        <title>Evolutionary Origins and Diversification of the Mycorrhizal Mutualists.</title>
        <authorList>
            <consortium name="DOE Joint Genome Institute"/>
            <consortium name="Mycorrhizal Genomics Consortium"/>
            <person name="Kohler A."/>
            <person name="Kuo A."/>
            <person name="Nagy L.G."/>
            <person name="Floudas D."/>
            <person name="Copeland A."/>
            <person name="Barry K.W."/>
            <person name="Cichocki N."/>
            <person name="Veneault-Fourrey C."/>
            <person name="LaButti K."/>
            <person name="Lindquist E.A."/>
            <person name="Lipzen A."/>
            <person name="Lundell T."/>
            <person name="Morin E."/>
            <person name="Murat C."/>
            <person name="Riley R."/>
            <person name="Ohm R."/>
            <person name="Sun H."/>
            <person name="Tunlid A."/>
            <person name="Henrissat B."/>
            <person name="Grigoriev I.V."/>
            <person name="Hibbett D.S."/>
            <person name="Martin F."/>
        </authorList>
    </citation>
    <scope>NUCLEOTIDE SEQUENCE [LARGE SCALE GENOMIC DNA]</scope>
    <source>
        <strain evidence="4">FD-334 SS-4</strain>
    </source>
</reference>
<feature type="transmembrane region" description="Helical" evidence="2">
    <location>
        <begin position="175"/>
        <end position="198"/>
    </location>
</feature>
<feature type="transmembrane region" description="Helical" evidence="2">
    <location>
        <begin position="304"/>
        <end position="324"/>
    </location>
</feature>
<keyword evidence="2" id="KW-0812">Transmembrane</keyword>
<gene>
    <name evidence="3" type="ORF">HYPSUDRAFT_37881</name>
</gene>
<dbReference type="STRING" id="945553.A0A0D2LD94"/>
<dbReference type="AlphaFoldDB" id="A0A0D2LD94"/>
<keyword evidence="2" id="KW-1133">Transmembrane helix</keyword>
<protein>
    <submittedName>
        <fullName evidence="3">Uncharacterized protein</fullName>
    </submittedName>
</protein>
<evidence type="ECO:0000313" key="3">
    <source>
        <dbReference type="EMBL" id="KJA25367.1"/>
    </source>
</evidence>
<organism evidence="3 4">
    <name type="scientific">Hypholoma sublateritium (strain FD-334 SS-4)</name>
    <dbReference type="NCBI Taxonomy" id="945553"/>
    <lineage>
        <taxon>Eukaryota</taxon>
        <taxon>Fungi</taxon>
        <taxon>Dikarya</taxon>
        <taxon>Basidiomycota</taxon>
        <taxon>Agaricomycotina</taxon>
        <taxon>Agaricomycetes</taxon>
        <taxon>Agaricomycetidae</taxon>
        <taxon>Agaricales</taxon>
        <taxon>Agaricineae</taxon>
        <taxon>Strophariaceae</taxon>
        <taxon>Hypholoma</taxon>
    </lineage>
</organism>
<feature type="region of interest" description="Disordered" evidence="1">
    <location>
        <begin position="627"/>
        <end position="646"/>
    </location>
</feature>
<feature type="compositionally biased region" description="Basic and acidic residues" evidence="1">
    <location>
        <begin position="581"/>
        <end position="595"/>
    </location>
</feature>
<feature type="transmembrane region" description="Helical" evidence="2">
    <location>
        <begin position="204"/>
        <end position="228"/>
    </location>
</feature>
<keyword evidence="4" id="KW-1185">Reference proteome</keyword>
<feature type="transmembrane region" description="Helical" evidence="2">
    <location>
        <begin position="281"/>
        <end position="298"/>
    </location>
</feature>
<evidence type="ECO:0000313" key="4">
    <source>
        <dbReference type="Proteomes" id="UP000054270"/>
    </source>
</evidence>
<evidence type="ECO:0000256" key="1">
    <source>
        <dbReference type="SAM" id="MobiDB-lite"/>
    </source>
</evidence>
<sequence length="660" mass="73505">MKLPIFHSNFGAKFNLDTSGVAGFFGGEEAFAAMNSVHFTPSRRWIGWYNSPGSYFVAKQYGTLPNSTFWDGLFPGPELDPTELLQLNDKSGLPYIGVYSGIQLPAAGYLSYLLSLRVKPDLTESAYFSKNVADMRLDKLRKGVCVTVVELRDFDDLTWPTYPIVPKSHFKTLPVYGALLVALTILFSLASASISVLYEDWFSFSMIALGVLSNGVASIILGAGVIILKFNDTPKGSPLDDGVLLDGDNIIILHGSTRVVNGILHSKYRLEYEQDPQYDKIGICSIILLAQFLLQLFLIPQGELIGQIFFLATLAMSWICNGYFASFNYDEIKTNTLFDLIGEPVVHYTLMFDKRSTAVAYTMFYFRGLQEPKAPINGLFPNNMPVWYLWKEFICSSITFNHQPSRILENQRSRTDAALAADSEEAAAIARLERLERSLGLPDKKFLAHLLREADRERPRAIAAAQSVSVEMGRYAHTYTYDRGTDDPGAPTVAVPVDRPYARAYTPAANDPFRTSRGRGRSASINVERFANAPPSVEPFRSASEYVIPQVQIDQSQPRWDARPPSPHAVQAPQPSFRVHYSSEDAPSRAYREPPRPASDAPRPLVHAGIPTSSSGVRVRPGYAMPPHIQVHAENPPQWDGPMPNYAQFVRHHNQRSVSP</sequence>
<dbReference type="Proteomes" id="UP000054270">
    <property type="component" value="Unassembled WGS sequence"/>
</dbReference>
<feature type="region of interest" description="Disordered" evidence="1">
    <location>
        <begin position="554"/>
        <end position="618"/>
    </location>
</feature>